<gene>
    <name evidence="4" type="ORF">CBOVIS_LOCUS850</name>
</gene>
<dbReference type="InterPro" id="IPR010405">
    <property type="entry name" value="COBRA1"/>
</dbReference>
<keyword evidence="1" id="KW-0479">Metal-binding</keyword>
<feature type="region of interest" description="Disordered" evidence="2">
    <location>
        <begin position="551"/>
        <end position="678"/>
    </location>
</feature>
<evidence type="ECO:0000256" key="2">
    <source>
        <dbReference type="SAM" id="MobiDB-lite"/>
    </source>
</evidence>
<feature type="compositionally biased region" description="Basic residues" evidence="2">
    <location>
        <begin position="569"/>
        <end position="594"/>
    </location>
</feature>
<evidence type="ECO:0000259" key="3">
    <source>
        <dbReference type="PROSITE" id="PS50158"/>
    </source>
</evidence>
<protein>
    <recommendedName>
        <fullName evidence="3">CCHC-type domain-containing protein</fullName>
    </recommendedName>
</protein>
<dbReference type="PROSITE" id="PS50158">
    <property type="entry name" value="ZF_CCHC"/>
    <property type="match status" value="1"/>
</dbReference>
<dbReference type="EMBL" id="CADEPM010000001">
    <property type="protein sequence ID" value="CAB3397445.1"/>
    <property type="molecule type" value="Genomic_DNA"/>
</dbReference>
<keyword evidence="5" id="KW-1185">Reference proteome</keyword>
<dbReference type="OrthoDB" id="5548359at2759"/>
<sequence>MNDDVDVTRAANELEQLGFRISGSTKLKQFLSKSRKVNTFCGAIGKFELENRIQMKHLRPALELLDNQKISRFEFYEASIQKLCEKIIERIEQLSESDKEEDRRKLETLLERYFYTYRIPYFRPIVVKLLETVPELQEKYVNIVCADPSLYNSCGLQVKRAAWKHNQHLFLDSIQPIIDSYIKMEIIMAAHDLNMERITNYDHLHGFAWALDTLIRDKKLDTSHLQKLKSLLDAMMSNEEVEIGSNLPRESVPIQVIVQLLVVSAQLYKISDSWLVPSDEDNQTIKFITEFLPSFSAMLCEDTIRNELYKRNTEPCDSPDITIANYSKNPPDEVIQWLENSELACILWLHHCLSILPKEPDFMDFPGLLRYFSQLPTVFKTVRNSFMKLQVKDEDIKYLVLRLINQLGFIWGVPICLQMMDIIQPINGKVVLGSHCDVERYSDDFLRVVEKLQPKNVSVPMSNSNFEPMPFRRKFGNEAASSSSRTLADLEPAPPPIYDPNAFVDASGSAIVRPVVTGACKKCGYPGHLAYQCRNYIQLKPNVSTVAYELSSTSSDESDEEETPLVKDTKKKRKKEKKEKKNKKHKKKTKKRRAKDSSDSDSDEEERKKKKKKKKRKRRHGSFSTSISDSDLEEERKTKKRSRRTRQNSSSSDESEAYADSGKSDKRKHHKRKRSPSC</sequence>
<dbReference type="GO" id="GO:0008270">
    <property type="term" value="F:zinc ion binding"/>
    <property type="evidence" value="ECO:0007669"/>
    <property type="project" value="UniProtKB-KW"/>
</dbReference>
<dbReference type="InterPro" id="IPR001878">
    <property type="entry name" value="Znf_CCHC"/>
</dbReference>
<evidence type="ECO:0000313" key="5">
    <source>
        <dbReference type="Proteomes" id="UP000494206"/>
    </source>
</evidence>
<feature type="domain" description="CCHC-type" evidence="3">
    <location>
        <begin position="520"/>
        <end position="535"/>
    </location>
</feature>
<reference evidence="4 5" key="1">
    <citation type="submission" date="2020-04" db="EMBL/GenBank/DDBJ databases">
        <authorList>
            <person name="Laetsch R D."/>
            <person name="Stevens L."/>
            <person name="Kumar S."/>
            <person name="Blaxter L. M."/>
        </authorList>
    </citation>
    <scope>NUCLEOTIDE SEQUENCE [LARGE SCALE GENOMIC DNA]</scope>
</reference>
<dbReference type="PANTHER" id="PTHR13503">
    <property type="entry name" value="NEGATIVE ELONGATION FACTOR COMPLEX MEMBER B"/>
    <property type="match status" value="1"/>
</dbReference>
<dbReference type="GO" id="GO:0003676">
    <property type="term" value="F:nucleic acid binding"/>
    <property type="evidence" value="ECO:0007669"/>
    <property type="project" value="InterPro"/>
</dbReference>
<accession>A0A8S1E6M5</accession>
<dbReference type="AlphaFoldDB" id="A0A8S1E6M5"/>
<dbReference type="GO" id="GO:0032021">
    <property type="term" value="C:NELF complex"/>
    <property type="evidence" value="ECO:0007669"/>
    <property type="project" value="TreeGrafter"/>
</dbReference>
<dbReference type="PANTHER" id="PTHR13503:SF3">
    <property type="entry name" value="NEGATIVE ELONGATION FACTOR B"/>
    <property type="match status" value="1"/>
</dbReference>
<keyword evidence="1" id="KW-0863">Zinc-finger</keyword>
<name>A0A8S1E6M5_9PELO</name>
<dbReference type="Pfam" id="PF06209">
    <property type="entry name" value="COBRA1"/>
    <property type="match status" value="2"/>
</dbReference>
<feature type="compositionally biased region" description="Basic residues" evidence="2">
    <location>
        <begin position="665"/>
        <end position="678"/>
    </location>
</feature>
<evidence type="ECO:0000313" key="4">
    <source>
        <dbReference type="EMBL" id="CAB3397445.1"/>
    </source>
</evidence>
<keyword evidence="1" id="KW-0862">Zinc</keyword>
<evidence type="ECO:0000256" key="1">
    <source>
        <dbReference type="PROSITE-ProRule" id="PRU00047"/>
    </source>
</evidence>
<proteinExistence type="predicted"/>
<feature type="compositionally biased region" description="Basic residues" evidence="2">
    <location>
        <begin position="608"/>
        <end position="621"/>
    </location>
</feature>
<dbReference type="GO" id="GO:0034244">
    <property type="term" value="P:negative regulation of transcription elongation by RNA polymerase II"/>
    <property type="evidence" value="ECO:0007669"/>
    <property type="project" value="TreeGrafter"/>
</dbReference>
<organism evidence="4 5">
    <name type="scientific">Caenorhabditis bovis</name>
    <dbReference type="NCBI Taxonomy" id="2654633"/>
    <lineage>
        <taxon>Eukaryota</taxon>
        <taxon>Metazoa</taxon>
        <taxon>Ecdysozoa</taxon>
        <taxon>Nematoda</taxon>
        <taxon>Chromadorea</taxon>
        <taxon>Rhabditida</taxon>
        <taxon>Rhabditina</taxon>
        <taxon>Rhabditomorpha</taxon>
        <taxon>Rhabditoidea</taxon>
        <taxon>Rhabditidae</taxon>
        <taxon>Peloderinae</taxon>
        <taxon>Caenorhabditis</taxon>
    </lineage>
</organism>
<comment type="caution">
    <text evidence="4">The sequence shown here is derived from an EMBL/GenBank/DDBJ whole genome shotgun (WGS) entry which is preliminary data.</text>
</comment>
<dbReference type="Proteomes" id="UP000494206">
    <property type="component" value="Unassembled WGS sequence"/>
</dbReference>